<feature type="region of interest" description="Disordered" evidence="7">
    <location>
        <begin position="191"/>
        <end position="216"/>
    </location>
</feature>
<proteinExistence type="inferred from homology"/>
<comment type="subcellular location">
    <subcellularLocation>
        <location evidence="2 6">Nucleus</location>
        <location evidence="2 6">Nucleolus</location>
    </subcellularLocation>
</comment>
<evidence type="ECO:0000313" key="8">
    <source>
        <dbReference type="EMBL" id="KAL0639340.1"/>
    </source>
</evidence>
<evidence type="ECO:0000256" key="7">
    <source>
        <dbReference type="SAM" id="MobiDB-lite"/>
    </source>
</evidence>
<evidence type="ECO:0000256" key="2">
    <source>
        <dbReference type="ARBA" id="ARBA00004604"/>
    </source>
</evidence>
<dbReference type="Pfam" id="PF03998">
    <property type="entry name" value="Utp11"/>
    <property type="match status" value="1"/>
</dbReference>
<evidence type="ECO:0000256" key="4">
    <source>
        <dbReference type="ARBA" id="ARBA00022552"/>
    </source>
</evidence>
<protein>
    <recommendedName>
        <fullName evidence="6">U3 small nucleolar RNA-associated protein 11</fullName>
        <shortName evidence="6">U3 snoRNA-associated protein 11</shortName>
    </recommendedName>
</protein>
<evidence type="ECO:0000256" key="3">
    <source>
        <dbReference type="ARBA" id="ARBA00008105"/>
    </source>
</evidence>
<evidence type="ECO:0000256" key="6">
    <source>
        <dbReference type="PIRNR" id="PIRNR015952"/>
    </source>
</evidence>
<dbReference type="PIRSF" id="PIRSF015952">
    <property type="entry name" value="U3snoRNP11"/>
    <property type="match status" value="1"/>
</dbReference>
<dbReference type="PANTHER" id="PTHR12838:SF0">
    <property type="entry name" value="U3 SMALL NUCLEOLAR RNA-ASSOCIATED PROTEIN 11-RELATED"/>
    <property type="match status" value="1"/>
</dbReference>
<gene>
    <name evidence="8" type="ORF">Q9L58_001567</name>
</gene>
<keyword evidence="5 6" id="KW-0539">Nucleus</keyword>
<keyword evidence="9" id="KW-1185">Reference proteome</keyword>
<comment type="caution">
    <text evidence="8">The sequence shown here is derived from an EMBL/GenBank/DDBJ whole genome shotgun (WGS) entry which is preliminary data.</text>
</comment>
<keyword evidence="4 6" id="KW-0698">rRNA processing</keyword>
<dbReference type="Proteomes" id="UP001447188">
    <property type="component" value="Unassembled WGS sequence"/>
</dbReference>
<organism evidence="8 9">
    <name type="scientific">Discina gigas</name>
    <dbReference type="NCBI Taxonomy" id="1032678"/>
    <lineage>
        <taxon>Eukaryota</taxon>
        <taxon>Fungi</taxon>
        <taxon>Dikarya</taxon>
        <taxon>Ascomycota</taxon>
        <taxon>Pezizomycotina</taxon>
        <taxon>Pezizomycetes</taxon>
        <taxon>Pezizales</taxon>
        <taxon>Discinaceae</taxon>
        <taxon>Discina</taxon>
    </lineage>
</organism>
<dbReference type="EMBL" id="JBBBZM010000012">
    <property type="protein sequence ID" value="KAL0639340.1"/>
    <property type="molecule type" value="Genomic_DNA"/>
</dbReference>
<dbReference type="PANTHER" id="PTHR12838">
    <property type="entry name" value="U3 SMALL NUCLEOLAR RNA-ASSOCIATED PROTEIN 11"/>
    <property type="match status" value="1"/>
</dbReference>
<evidence type="ECO:0000256" key="5">
    <source>
        <dbReference type="ARBA" id="ARBA00023242"/>
    </source>
</evidence>
<dbReference type="InterPro" id="IPR007144">
    <property type="entry name" value="SSU_processome_Utp11"/>
</dbReference>
<evidence type="ECO:0000256" key="1">
    <source>
        <dbReference type="ARBA" id="ARBA00004099"/>
    </source>
</evidence>
<feature type="region of interest" description="Disordered" evidence="7">
    <location>
        <begin position="1"/>
        <end position="25"/>
    </location>
</feature>
<name>A0ABR3GU69_9PEZI</name>
<comment type="subunit">
    <text evidence="6">Component of the ribosomal small subunit (SSU) processome.</text>
</comment>
<reference evidence="8 9" key="1">
    <citation type="submission" date="2024-02" db="EMBL/GenBank/DDBJ databases">
        <title>Discinaceae phylogenomics.</title>
        <authorList>
            <person name="Dirks A.C."/>
            <person name="James T.Y."/>
        </authorList>
    </citation>
    <scope>NUCLEOTIDE SEQUENCE [LARGE SCALE GENOMIC DNA]</scope>
    <source>
        <strain evidence="8 9">ACD0624</strain>
    </source>
</reference>
<comment type="function">
    <text evidence="1 6">Involved in nucleolar processing of pre-18S ribosomal RNA.</text>
</comment>
<sequence length="259" mass="29554">MSSMRNAVQRRNHKERSQPQERQKWGILEKKKDYVLRARDYNAKKKALKTLRSKASSRNPDEFYFAMTSSTTRDGGIKVSERADAGAMSVDVVRLLKTQDAGYVRTQAAVERRAIEKLEGELGFMDSGKSAGVGLAGRHTVFVDSEKEAGDFKAEVYFGTHKDLLERRFNRPRMEQLAEVDGAGKRVVGEAGEVRKKKGRDTEEKKMAKRREGRYKELEGRMKRAAELKVAERALELQRARMGKGAMVTKNKWARVRKR</sequence>
<accession>A0ABR3GU69</accession>
<evidence type="ECO:0000313" key="9">
    <source>
        <dbReference type="Proteomes" id="UP001447188"/>
    </source>
</evidence>
<feature type="compositionally biased region" description="Basic and acidic residues" evidence="7">
    <location>
        <begin position="191"/>
        <end position="206"/>
    </location>
</feature>
<comment type="similarity">
    <text evidence="3 6">Belongs to the UTP11 family.</text>
</comment>
<feature type="compositionally biased region" description="Basic and acidic residues" evidence="7">
    <location>
        <begin position="15"/>
        <end position="25"/>
    </location>
</feature>